<gene>
    <name evidence="3" type="ORF">DdX_01106</name>
</gene>
<dbReference type="AlphaFoldDB" id="A0AAD4NI77"/>
<sequence>MASVIAGPISKQQLRSQLEKEEDRMRSAHHCLRGRLHLMTAMKLLIFIGMLAIVGVLVLESLYFRRAIFILLIPTLVTSSTVVAIIRQTHHLIWPIIGISFFHMFLAMYALLIFAYYFFFKPLYIIMVLNWAFDTLYTDKTPSYYLHCACIFAVLLTFFLFNLWQLRVSIGFRQFLENGQQNSPQQCSNLAHSSSSNNSMVQSAAGGFSSGCSSSMTAFASGLPHSSPTQPKSLMHSSVTSAGYAPIGTRGMLNEPPMLLLSSSGSPYRHPSSGPFPQPPPMTNYSGGERSRRSSLTESRRLAI</sequence>
<dbReference type="Proteomes" id="UP001201812">
    <property type="component" value="Unassembled WGS sequence"/>
</dbReference>
<feature type="transmembrane region" description="Helical" evidence="2">
    <location>
        <begin position="93"/>
        <end position="119"/>
    </location>
</feature>
<organism evidence="3 4">
    <name type="scientific">Ditylenchus destructor</name>
    <dbReference type="NCBI Taxonomy" id="166010"/>
    <lineage>
        <taxon>Eukaryota</taxon>
        <taxon>Metazoa</taxon>
        <taxon>Ecdysozoa</taxon>
        <taxon>Nematoda</taxon>
        <taxon>Chromadorea</taxon>
        <taxon>Rhabditida</taxon>
        <taxon>Tylenchina</taxon>
        <taxon>Tylenchomorpha</taxon>
        <taxon>Sphaerularioidea</taxon>
        <taxon>Anguinidae</taxon>
        <taxon>Anguininae</taxon>
        <taxon>Ditylenchus</taxon>
    </lineage>
</organism>
<feature type="transmembrane region" description="Helical" evidence="2">
    <location>
        <begin position="68"/>
        <end position="86"/>
    </location>
</feature>
<proteinExistence type="predicted"/>
<feature type="transmembrane region" description="Helical" evidence="2">
    <location>
        <begin position="44"/>
        <end position="62"/>
    </location>
</feature>
<keyword evidence="2" id="KW-1133">Transmembrane helix</keyword>
<keyword evidence="2" id="KW-0812">Transmembrane</keyword>
<keyword evidence="2" id="KW-0472">Membrane</keyword>
<name>A0AAD4NI77_9BILA</name>
<accession>A0AAD4NI77</accession>
<evidence type="ECO:0008006" key="5">
    <source>
        <dbReference type="Google" id="ProtNLM"/>
    </source>
</evidence>
<evidence type="ECO:0000256" key="1">
    <source>
        <dbReference type="SAM" id="MobiDB-lite"/>
    </source>
</evidence>
<evidence type="ECO:0000313" key="3">
    <source>
        <dbReference type="EMBL" id="KAI1728897.1"/>
    </source>
</evidence>
<reference evidence="3" key="1">
    <citation type="submission" date="2022-01" db="EMBL/GenBank/DDBJ databases">
        <title>Genome Sequence Resource for Two Populations of Ditylenchus destructor, the Migratory Endoparasitic Phytonematode.</title>
        <authorList>
            <person name="Zhang H."/>
            <person name="Lin R."/>
            <person name="Xie B."/>
        </authorList>
    </citation>
    <scope>NUCLEOTIDE SEQUENCE</scope>
    <source>
        <strain evidence="3">BazhouSP</strain>
    </source>
</reference>
<comment type="caution">
    <text evidence="3">The sequence shown here is derived from an EMBL/GenBank/DDBJ whole genome shotgun (WGS) entry which is preliminary data.</text>
</comment>
<evidence type="ECO:0000256" key="2">
    <source>
        <dbReference type="SAM" id="Phobius"/>
    </source>
</evidence>
<feature type="compositionally biased region" description="Low complexity" evidence="1">
    <location>
        <begin position="259"/>
        <end position="273"/>
    </location>
</feature>
<feature type="region of interest" description="Disordered" evidence="1">
    <location>
        <begin position="255"/>
        <end position="304"/>
    </location>
</feature>
<evidence type="ECO:0000313" key="4">
    <source>
        <dbReference type="Proteomes" id="UP001201812"/>
    </source>
</evidence>
<keyword evidence="4" id="KW-1185">Reference proteome</keyword>
<feature type="transmembrane region" description="Helical" evidence="2">
    <location>
        <begin position="144"/>
        <end position="164"/>
    </location>
</feature>
<protein>
    <recommendedName>
        <fullName evidence="5">Transmembrane protein</fullName>
    </recommendedName>
</protein>
<dbReference type="EMBL" id="JAKKPZ010000001">
    <property type="protein sequence ID" value="KAI1728897.1"/>
    <property type="molecule type" value="Genomic_DNA"/>
</dbReference>